<dbReference type="Pfam" id="PF00018">
    <property type="entry name" value="SH3_1"/>
    <property type="match status" value="1"/>
</dbReference>
<dbReference type="SUPFAM" id="SSF50044">
    <property type="entry name" value="SH3-domain"/>
    <property type="match status" value="1"/>
</dbReference>
<keyword evidence="7" id="KW-1185">Reference proteome</keyword>
<sequence>MGINNPLPTSLTSESRKAAKILNSFIKPNQLGGPSDVIPPEVLANAKGLAILTVLKAGFLFSGRAGSGVVVARLPDGSWSGPSAIVTAGAGVGGQIGAELTDFVMILNSRQAVETFAQLGSVTLGGNISIAAGPLGRNVEADGTASLKSVAAIFSYSKTKGLFAGVSLEGSVIAERRDANRKFYGPNATAAKILSGQLEAPPGADPLLHMLESRIFSPDLDEYGDSLYDDLPSIRDFDTNESDEYSNAGASRRGSRRHYDDDDDYDAYSARPRRSVGRGGHALDDDWIASGRSAGGSAGRNRQKNRESWEDDIYDRSAPTRANGRSRRGADNEERFGKQHFESTYSDSTQPERRSAPVPPRSKKPSSNGVEEAVAKYTFEGEQSGDLSFRKGDYIEILKKTDTVDAWWTGRLNGKEGIFPANYVRLL</sequence>
<dbReference type="GO" id="GO:0051666">
    <property type="term" value="P:actin cortical patch localization"/>
    <property type="evidence" value="ECO:0007669"/>
    <property type="project" value="TreeGrafter"/>
</dbReference>
<evidence type="ECO:0000313" key="6">
    <source>
        <dbReference type="EMBL" id="ODV89211.1"/>
    </source>
</evidence>
<dbReference type="EMBL" id="KV453843">
    <property type="protein sequence ID" value="ODV89211.1"/>
    <property type="molecule type" value="Genomic_DNA"/>
</dbReference>
<comment type="similarity">
    <text evidence="1">Belongs to the SH3YL1 family.</text>
</comment>
<dbReference type="SMART" id="SM00326">
    <property type="entry name" value="SH3"/>
    <property type="match status" value="1"/>
</dbReference>
<dbReference type="GO" id="GO:0030479">
    <property type="term" value="C:actin cortical patch"/>
    <property type="evidence" value="ECO:0007669"/>
    <property type="project" value="TreeGrafter"/>
</dbReference>
<dbReference type="InterPro" id="IPR051702">
    <property type="entry name" value="SH3_domain_YSC84-like"/>
</dbReference>
<feature type="compositionally biased region" description="Basic and acidic residues" evidence="4">
    <location>
        <begin position="328"/>
        <end position="341"/>
    </location>
</feature>
<dbReference type="GO" id="GO:0035091">
    <property type="term" value="F:phosphatidylinositol binding"/>
    <property type="evidence" value="ECO:0007669"/>
    <property type="project" value="TreeGrafter"/>
</dbReference>
<dbReference type="OrthoDB" id="443981at2759"/>
<evidence type="ECO:0000256" key="3">
    <source>
        <dbReference type="PROSITE-ProRule" id="PRU00192"/>
    </source>
</evidence>
<dbReference type="InterPro" id="IPR033643">
    <property type="entry name" value="SYLF_SH3YL1-like"/>
</dbReference>
<dbReference type="PROSITE" id="PS50002">
    <property type="entry name" value="SH3"/>
    <property type="match status" value="1"/>
</dbReference>
<dbReference type="CDD" id="cd11842">
    <property type="entry name" value="SH3_Ysc84p_like"/>
    <property type="match status" value="1"/>
</dbReference>
<gene>
    <name evidence="6" type="ORF">CANCADRAFT_18111</name>
</gene>
<dbReference type="PRINTS" id="PR00452">
    <property type="entry name" value="SH3DOMAIN"/>
</dbReference>
<dbReference type="AlphaFoldDB" id="A0A1E4TBU2"/>
<feature type="non-terminal residue" evidence="6">
    <location>
        <position position="427"/>
    </location>
</feature>
<keyword evidence="2 3" id="KW-0728">SH3 domain</keyword>
<dbReference type="Gene3D" id="2.30.30.40">
    <property type="entry name" value="SH3 Domains"/>
    <property type="match status" value="1"/>
</dbReference>
<name>A0A1E4TBU2_9ASCO</name>
<feature type="region of interest" description="Disordered" evidence="4">
    <location>
        <begin position="234"/>
        <end position="370"/>
    </location>
</feature>
<dbReference type="Pfam" id="PF04366">
    <property type="entry name" value="Ysc84"/>
    <property type="match status" value="1"/>
</dbReference>
<proteinExistence type="inferred from homology"/>
<accession>A0A1E4TBU2</accession>
<evidence type="ECO:0000256" key="1">
    <source>
        <dbReference type="ARBA" id="ARBA00007761"/>
    </source>
</evidence>
<evidence type="ECO:0000256" key="4">
    <source>
        <dbReference type="SAM" id="MobiDB-lite"/>
    </source>
</evidence>
<dbReference type="InterPro" id="IPR036028">
    <property type="entry name" value="SH3-like_dom_sf"/>
</dbReference>
<dbReference type="InterPro" id="IPR001452">
    <property type="entry name" value="SH3_domain"/>
</dbReference>
<reference evidence="7" key="1">
    <citation type="submission" date="2016-02" db="EMBL/GenBank/DDBJ databases">
        <title>Comparative genomics of biotechnologically important yeasts.</title>
        <authorList>
            <consortium name="DOE Joint Genome Institute"/>
            <person name="Riley R."/>
            <person name="Haridas S."/>
            <person name="Wolfe K.H."/>
            <person name="Lopes M.R."/>
            <person name="Hittinger C.T."/>
            <person name="Goker M."/>
            <person name="Salamov A."/>
            <person name="Wisecaver J."/>
            <person name="Long T.M."/>
            <person name="Aerts A.L."/>
            <person name="Barry K."/>
            <person name="Choi C."/>
            <person name="Clum A."/>
            <person name="Coughlan A.Y."/>
            <person name="Deshpande S."/>
            <person name="Douglass A.P."/>
            <person name="Hanson S.J."/>
            <person name="Klenk H.-P."/>
            <person name="Labutti K."/>
            <person name="Lapidus A."/>
            <person name="Lindquist E."/>
            <person name="Lipzen A."/>
            <person name="Meier-Kolthoff J.P."/>
            <person name="Ohm R.A."/>
            <person name="Otillar R.P."/>
            <person name="Pangilinan J."/>
            <person name="Peng Y."/>
            <person name="Rokas A."/>
            <person name="Rosa C.A."/>
            <person name="Scheuner C."/>
            <person name="Sibirny A.A."/>
            <person name="Slot J.C."/>
            <person name="Stielow J.B."/>
            <person name="Sun H."/>
            <person name="Kurtzman C.P."/>
            <person name="Blackwell M."/>
            <person name="Jeffries T.W."/>
            <person name="Grigoriev I.V."/>
        </authorList>
    </citation>
    <scope>NUCLEOTIDE SEQUENCE [LARGE SCALE GENOMIC DNA]</scope>
    <source>
        <strain evidence="7">NRRL Y-17796</strain>
    </source>
</reference>
<feature type="domain" description="SH3" evidence="5">
    <location>
        <begin position="368"/>
        <end position="427"/>
    </location>
</feature>
<dbReference type="InterPro" id="IPR007461">
    <property type="entry name" value="Ysc84_actin-binding"/>
</dbReference>
<evidence type="ECO:0000313" key="7">
    <source>
        <dbReference type="Proteomes" id="UP000095023"/>
    </source>
</evidence>
<dbReference type="CDD" id="cd11525">
    <property type="entry name" value="SYLF_SH3YL1_like"/>
    <property type="match status" value="1"/>
</dbReference>
<organism evidence="6 7">
    <name type="scientific">Tortispora caseinolytica NRRL Y-17796</name>
    <dbReference type="NCBI Taxonomy" id="767744"/>
    <lineage>
        <taxon>Eukaryota</taxon>
        <taxon>Fungi</taxon>
        <taxon>Dikarya</taxon>
        <taxon>Ascomycota</taxon>
        <taxon>Saccharomycotina</taxon>
        <taxon>Trigonopsidomycetes</taxon>
        <taxon>Trigonopsidales</taxon>
        <taxon>Trigonopsidaceae</taxon>
        <taxon>Tortispora</taxon>
    </lineage>
</organism>
<dbReference type="GO" id="GO:0051015">
    <property type="term" value="F:actin filament binding"/>
    <property type="evidence" value="ECO:0007669"/>
    <property type="project" value="TreeGrafter"/>
</dbReference>
<evidence type="ECO:0000256" key="2">
    <source>
        <dbReference type="ARBA" id="ARBA00022443"/>
    </source>
</evidence>
<dbReference type="Proteomes" id="UP000095023">
    <property type="component" value="Unassembled WGS sequence"/>
</dbReference>
<dbReference type="PANTHER" id="PTHR15629">
    <property type="entry name" value="SH3YL1 PROTEIN"/>
    <property type="match status" value="1"/>
</dbReference>
<protein>
    <recommendedName>
        <fullName evidence="5">SH3 domain-containing protein</fullName>
    </recommendedName>
</protein>
<dbReference type="PANTHER" id="PTHR15629:SF2">
    <property type="entry name" value="SH3 DOMAIN-CONTAINING YSC84-LIKE PROTEIN 1"/>
    <property type="match status" value="1"/>
</dbReference>
<dbReference type="GO" id="GO:0051017">
    <property type="term" value="P:actin filament bundle assembly"/>
    <property type="evidence" value="ECO:0007669"/>
    <property type="project" value="TreeGrafter"/>
</dbReference>
<evidence type="ECO:0000259" key="5">
    <source>
        <dbReference type="PROSITE" id="PS50002"/>
    </source>
</evidence>
<dbReference type="FunFam" id="2.30.30.40:FF:000100">
    <property type="entry name" value="SH3 domain-containing YSC84-like protein 1"/>
    <property type="match status" value="1"/>
</dbReference>